<feature type="transmembrane region" description="Helical" evidence="2">
    <location>
        <begin position="207"/>
        <end position="226"/>
    </location>
</feature>
<dbReference type="RefSeq" id="WP_040387543.1">
    <property type="nucleotide sequence ID" value="NZ_BMEX01000005.1"/>
</dbReference>
<evidence type="ECO:0000256" key="1">
    <source>
        <dbReference type="SAM" id="MobiDB-lite"/>
    </source>
</evidence>
<keyword evidence="2" id="KW-0472">Membrane</keyword>
<feature type="signal peptide" evidence="3">
    <location>
        <begin position="1"/>
        <end position="29"/>
    </location>
</feature>
<feature type="compositionally biased region" description="Basic and acidic residues" evidence="1">
    <location>
        <begin position="152"/>
        <end position="195"/>
    </location>
</feature>
<name>A0ABQ1GMZ8_9BACL</name>
<gene>
    <name evidence="4" type="ORF">GCM10007416_20330</name>
</gene>
<evidence type="ECO:0008006" key="6">
    <source>
        <dbReference type="Google" id="ProtNLM"/>
    </source>
</evidence>
<keyword evidence="3" id="KW-0732">Signal</keyword>
<feature type="compositionally biased region" description="Low complexity" evidence="1">
    <location>
        <begin position="113"/>
        <end position="125"/>
    </location>
</feature>
<feature type="region of interest" description="Disordered" evidence="1">
    <location>
        <begin position="28"/>
        <end position="209"/>
    </location>
</feature>
<evidence type="ECO:0000313" key="4">
    <source>
        <dbReference type="EMBL" id="GGA47077.1"/>
    </source>
</evidence>
<comment type="caution">
    <text evidence="4">The sequence shown here is derived from an EMBL/GenBank/DDBJ whole genome shotgun (WGS) entry which is preliminary data.</text>
</comment>
<reference evidence="5" key="1">
    <citation type="journal article" date="2019" name="Int. J. Syst. Evol. Microbiol.">
        <title>The Global Catalogue of Microorganisms (GCM) 10K type strain sequencing project: providing services to taxonomists for standard genome sequencing and annotation.</title>
        <authorList>
            <consortium name="The Broad Institute Genomics Platform"/>
            <consortium name="The Broad Institute Genome Sequencing Center for Infectious Disease"/>
            <person name="Wu L."/>
            <person name="Ma J."/>
        </authorList>
    </citation>
    <scope>NUCLEOTIDE SEQUENCE [LARGE SCALE GENOMIC DNA]</scope>
    <source>
        <strain evidence="5">CGMCC 1.12404</strain>
    </source>
</reference>
<protein>
    <recommendedName>
        <fullName evidence="6">LPXTG-motif cell wall anchor domain-containing protein</fullName>
    </recommendedName>
</protein>
<dbReference type="EMBL" id="BMEX01000005">
    <property type="protein sequence ID" value="GGA47077.1"/>
    <property type="molecule type" value="Genomic_DNA"/>
</dbReference>
<keyword evidence="2" id="KW-1133">Transmembrane helix</keyword>
<evidence type="ECO:0000313" key="5">
    <source>
        <dbReference type="Proteomes" id="UP000617979"/>
    </source>
</evidence>
<keyword evidence="5" id="KW-1185">Reference proteome</keyword>
<accession>A0ABQ1GMZ8</accession>
<evidence type="ECO:0000256" key="3">
    <source>
        <dbReference type="SAM" id="SignalP"/>
    </source>
</evidence>
<sequence>MKKNMKKVIPVATVTLGMVAAGGTAAVFANPDGTPASDLPAQVETPEVKSVPVEEAPQSEVEPTPEEKPQPEPRVQAEVGGQVEEKPKAVEKPAQEPPKQELRSPARSEEKASSQQTPPSSASKSESGANGATGDVSKSAMKPAGEKPVNVSEEKQVAASDSERKEEKGAPNGEKSKGEKADAGTTEEEAKRTPETQDGGKMPKTAAPGPLATLMGAGLMVGGAVVKRFRFRRG</sequence>
<organism evidence="4 5">
    <name type="scientific">Kroppenstedtia guangzhouensis</name>
    <dbReference type="NCBI Taxonomy" id="1274356"/>
    <lineage>
        <taxon>Bacteria</taxon>
        <taxon>Bacillati</taxon>
        <taxon>Bacillota</taxon>
        <taxon>Bacilli</taxon>
        <taxon>Bacillales</taxon>
        <taxon>Thermoactinomycetaceae</taxon>
        <taxon>Kroppenstedtia</taxon>
    </lineage>
</organism>
<keyword evidence="2" id="KW-0812">Transmembrane</keyword>
<feature type="chain" id="PRO_5046144724" description="LPXTG-motif cell wall anchor domain-containing protein" evidence="3">
    <location>
        <begin position="30"/>
        <end position="234"/>
    </location>
</feature>
<evidence type="ECO:0000256" key="2">
    <source>
        <dbReference type="SAM" id="Phobius"/>
    </source>
</evidence>
<feature type="compositionally biased region" description="Basic and acidic residues" evidence="1">
    <location>
        <begin position="83"/>
        <end position="112"/>
    </location>
</feature>
<proteinExistence type="predicted"/>
<dbReference type="Proteomes" id="UP000617979">
    <property type="component" value="Unassembled WGS sequence"/>
</dbReference>